<gene>
    <name evidence="1" type="ORF">LCGC14_2936150</name>
</gene>
<sequence>MRAWLKYVKIQEPGELALNYELWPHLIEFNKMLDLHRRVIVIKAKQIGVSWTLAARALRKIYTTPGANILEISK</sequence>
<name>A0A0F8XJX5_9ZZZZ</name>
<evidence type="ECO:0000313" key="1">
    <source>
        <dbReference type="EMBL" id="KKK69228.1"/>
    </source>
</evidence>
<dbReference type="AlphaFoldDB" id="A0A0F8XJX5"/>
<accession>A0A0F8XJX5</accession>
<dbReference type="EMBL" id="LAZR01058754">
    <property type="protein sequence ID" value="KKK69228.1"/>
    <property type="molecule type" value="Genomic_DNA"/>
</dbReference>
<reference evidence="1" key="1">
    <citation type="journal article" date="2015" name="Nature">
        <title>Complex archaea that bridge the gap between prokaryotes and eukaryotes.</title>
        <authorList>
            <person name="Spang A."/>
            <person name="Saw J.H."/>
            <person name="Jorgensen S.L."/>
            <person name="Zaremba-Niedzwiedzka K."/>
            <person name="Martijn J."/>
            <person name="Lind A.E."/>
            <person name="van Eijk R."/>
            <person name="Schleper C."/>
            <person name="Guy L."/>
            <person name="Ettema T.J."/>
        </authorList>
    </citation>
    <scope>NUCLEOTIDE SEQUENCE</scope>
</reference>
<dbReference type="Gene3D" id="3.40.50.300">
    <property type="entry name" value="P-loop containing nucleotide triphosphate hydrolases"/>
    <property type="match status" value="1"/>
</dbReference>
<dbReference type="InterPro" id="IPR027417">
    <property type="entry name" value="P-loop_NTPase"/>
</dbReference>
<comment type="caution">
    <text evidence="1">The sequence shown here is derived from an EMBL/GenBank/DDBJ whole genome shotgun (WGS) entry which is preliminary data.</text>
</comment>
<proteinExistence type="predicted"/>
<feature type="non-terminal residue" evidence="1">
    <location>
        <position position="74"/>
    </location>
</feature>
<organism evidence="1">
    <name type="scientific">marine sediment metagenome</name>
    <dbReference type="NCBI Taxonomy" id="412755"/>
    <lineage>
        <taxon>unclassified sequences</taxon>
        <taxon>metagenomes</taxon>
        <taxon>ecological metagenomes</taxon>
    </lineage>
</organism>
<protein>
    <submittedName>
        <fullName evidence="1">Uncharacterized protein</fullName>
    </submittedName>
</protein>